<feature type="transmembrane region" description="Helical" evidence="1">
    <location>
        <begin position="51"/>
        <end position="72"/>
    </location>
</feature>
<evidence type="ECO:0000256" key="1">
    <source>
        <dbReference type="SAM" id="Phobius"/>
    </source>
</evidence>
<sequence>MYLIFIFVIDIVHMSLSVNSIFVVVMPFVLLVMIQWAIIHVSVNRNKEKKQVLSVMIIALIPLIVCTVQLGVNEYTSKFNQNRWLNDADKRVHMVDDLLQKYKLIGKSNEEIIKLLGDPTETRNEEVGATTSYYLGNERGFISIDSERLVLQFDNDGNVIEYKVQRD</sequence>
<gene>
    <name evidence="2" type="ORF">WBS43_21970</name>
</gene>
<evidence type="ECO:0008006" key="4">
    <source>
        <dbReference type="Google" id="ProtNLM"/>
    </source>
</evidence>
<keyword evidence="1" id="KW-0812">Transmembrane</keyword>
<reference evidence="2 3" key="1">
    <citation type="submission" date="2024-03" db="EMBL/GenBank/DDBJ databases">
        <title>A Rare Waterborne Outbreak of Bacillus cereus in China: Epidemiologic Survey, Genomic Insights and Virulence Characteristics.</title>
        <authorList>
            <person name="Wang S."/>
        </authorList>
    </citation>
    <scope>NUCLEOTIDE SEQUENCE [LARGE SCALE GENOMIC DNA]</scope>
    <source>
        <strain evidence="2 3">BC008</strain>
    </source>
</reference>
<dbReference type="Proteomes" id="UP001365619">
    <property type="component" value="Unassembled WGS sequence"/>
</dbReference>
<comment type="caution">
    <text evidence="2">The sequence shown here is derived from an EMBL/GenBank/DDBJ whole genome shotgun (WGS) entry which is preliminary data.</text>
</comment>
<evidence type="ECO:0000313" key="3">
    <source>
        <dbReference type="Proteomes" id="UP001365619"/>
    </source>
</evidence>
<name>A0ABU8HX74_9BACI</name>
<keyword evidence="1" id="KW-0472">Membrane</keyword>
<accession>A0ABU8HX74</accession>
<dbReference type="GeneID" id="300958856"/>
<dbReference type="RefSeq" id="WP_244322186.1">
    <property type="nucleotide sequence ID" value="NZ_CP040336.1"/>
</dbReference>
<evidence type="ECO:0000313" key="2">
    <source>
        <dbReference type="EMBL" id="MEI5931389.1"/>
    </source>
</evidence>
<organism evidence="2 3">
    <name type="scientific">Bacillus luti</name>
    <dbReference type="NCBI Taxonomy" id="2026191"/>
    <lineage>
        <taxon>Bacteria</taxon>
        <taxon>Bacillati</taxon>
        <taxon>Bacillota</taxon>
        <taxon>Bacilli</taxon>
        <taxon>Bacillales</taxon>
        <taxon>Bacillaceae</taxon>
        <taxon>Bacillus</taxon>
        <taxon>Bacillus cereus group</taxon>
    </lineage>
</organism>
<dbReference type="EMBL" id="JBBAGW010000009">
    <property type="protein sequence ID" value="MEI5931389.1"/>
    <property type="molecule type" value="Genomic_DNA"/>
</dbReference>
<keyword evidence="3" id="KW-1185">Reference proteome</keyword>
<feature type="transmembrane region" description="Helical" evidence="1">
    <location>
        <begin position="20"/>
        <end position="39"/>
    </location>
</feature>
<keyword evidence="1" id="KW-1133">Transmembrane helix</keyword>
<proteinExistence type="predicted"/>
<protein>
    <recommendedName>
        <fullName evidence="4">WIF domain-containing protein</fullName>
    </recommendedName>
</protein>